<evidence type="ECO:0000256" key="1">
    <source>
        <dbReference type="SAM" id="Phobius"/>
    </source>
</evidence>
<sequence length="120" mass="13119">MWIRIVAAAAVLISAIIHLEQWILVFRGTAYIGPAMLINFIGGLVIVVLLLWWRTSWVPWALTVLFGAATFGAFLISATVGLFGVHEHWTIWEVWVAAAVEVIAIITGLAGLASRPAARR</sequence>
<accession>A0ABP7G621</accession>
<keyword evidence="3" id="KW-1185">Reference proteome</keyword>
<proteinExistence type="predicted"/>
<comment type="caution">
    <text evidence="2">The sequence shown here is derived from an EMBL/GenBank/DDBJ whole genome shotgun (WGS) entry which is preliminary data.</text>
</comment>
<evidence type="ECO:0008006" key="4">
    <source>
        <dbReference type="Google" id="ProtNLM"/>
    </source>
</evidence>
<keyword evidence="1" id="KW-1133">Transmembrane helix</keyword>
<name>A0ABP7G621_9MICO</name>
<organism evidence="2 3">
    <name type="scientific">Microbacterium kribbense</name>
    <dbReference type="NCBI Taxonomy" id="433645"/>
    <lineage>
        <taxon>Bacteria</taxon>
        <taxon>Bacillati</taxon>
        <taxon>Actinomycetota</taxon>
        <taxon>Actinomycetes</taxon>
        <taxon>Micrococcales</taxon>
        <taxon>Microbacteriaceae</taxon>
        <taxon>Microbacterium</taxon>
    </lineage>
</organism>
<protein>
    <recommendedName>
        <fullName evidence="4">Fluoride ion transporter CrcB</fullName>
    </recommendedName>
</protein>
<reference evidence="3" key="1">
    <citation type="journal article" date="2019" name="Int. J. Syst. Evol. Microbiol.">
        <title>The Global Catalogue of Microorganisms (GCM) 10K type strain sequencing project: providing services to taxonomists for standard genome sequencing and annotation.</title>
        <authorList>
            <consortium name="The Broad Institute Genomics Platform"/>
            <consortium name="The Broad Institute Genome Sequencing Center for Infectious Disease"/>
            <person name="Wu L."/>
            <person name="Ma J."/>
        </authorList>
    </citation>
    <scope>NUCLEOTIDE SEQUENCE [LARGE SCALE GENOMIC DNA]</scope>
    <source>
        <strain evidence="3">JCM 16950</strain>
    </source>
</reference>
<dbReference type="RefSeq" id="WP_344780564.1">
    <property type="nucleotide sequence ID" value="NZ_BAABAF010000002.1"/>
</dbReference>
<evidence type="ECO:0000313" key="2">
    <source>
        <dbReference type="EMBL" id="GAA3756709.1"/>
    </source>
</evidence>
<dbReference type="Proteomes" id="UP001500540">
    <property type="component" value="Unassembled WGS sequence"/>
</dbReference>
<feature type="transmembrane region" description="Helical" evidence="1">
    <location>
        <begin position="60"/>
        <end position="83"/>
    </location>
</feature>
<evidence type="ECO:0000313" key="3">
    <source>
        <dbReference type="Proteomes" id="UP001500540"/>
    </source>
</evidence>
<feature type="transmembrane region" description="Helical" evidence="1">
    <location>
        <begin position="89"/>
        <end position="113"/>
    </location>
</feature>
<feature type="transmembrane region" description="Helical" evidence="1">
    <location>
        <begin position="31"/>
        <end position="53"/>
    </location>
</feature>
<dbReference type="EMBL" id="BAABAF010000002">
    <property type="protein sequence ID" value="GAA3756709.1"/>
    <property type="molecule type" value="Genomic_DNA"/>
</dbReference>
<gene>
    <name evidence="2" type="ORF">GCM10022240_06940</name>
</gene>
<keyword evidence="1" id="KW-0472">Membrane</keyword>
<keyword evidence="1" id="KW-0812">Transmembrane</keyword>